<dbReference type="GO" id="GO:0009418">
    <property type="term" value="C:pilus shaft"/>
    <property type="evidence" value="ECO:0007669"/>
    <property type="project" value="InterPro"/>
</dbReference>
<dbReference type="Gene3D" id="2.60.40.3690">
    <property type="match status" value="1"/>
</dbReference>
<evidence type="ECO:0000313" key="3">
    <source>
        <dbReference type="EMBL" id="GAE84218.1"/>
    </source>
</evidence>
<evidence type="ECO:0000259" key="2">
    <source>
        <dbReference type="Pfam" id="PF15495"/>
    </source>
</evidence>
<name>W4UUB8_9BACE</name>
<proteinExistence type="predicted"/>
<accession>W4UUB8</accession>
<reference evidence="3 4" key="1">
    <citation type="journal article" date="2014" name="Genome Announc.">
        <title>Draft Genome Sequence of Bacteroides reticulotermitis Strain JCM 10512T, Isolated from the Gut of a Termite.</title>
        <authorList>
            <person name="Yuki M."/>
            <person name="Oshima K."/>
            <person name="Suda W."/>
            <person name="Sakamoto M."/>
            <person name="Iida T."/>
            <person name="Hattori M."/>
            <person name="Ohkuma M."/>
        </authorList>
    </citation>
    <scope>NUCLEOTIDE SEQUENCE [LARGE SCALE GENOMIC DNA]</scope>
    <source>
        <strain evidence="3 4">JCM 10512</strain>
    </source>
</reference>
<dbReference type="InterPro" id="IPR029140">
    <property type="entry name" value="Mfa1_C"/>
</dbReference>
<evidence type="ECO:0000256" key="1">
    <source>
        <dbReference type="SAM" id="MobiDB-lite"/>
    </source>
</evidence>
<feature type="region of interest" description="Disordered" evidence="1">
    <location>
        <begin position="456"/>
        <end position="483"/>
    </location>
</feature>
<dbReference type="Pfam" id="PF15495">
    <property type="entry name" value="Fimbrillin_C"/>
    <property type="match status" value="1"/>
</dbReference>
<dbReference type="Proteomes" id="UP000019131">
    <property type="component" value="Unassembled WGS sequence"/>
</dbReference>
<feature type="domain" description="Minor fimbrium subunit Mfa1 C-terminal" evidence="2">
    <location>
        <begin position="407"/>
        <end position="504"/>
    </location>
</feature>
<dbReference type="EMBL" id="BAIV01000014">
    <property type="protein sequence ID" value="GAE84218.1"/>
    <property type="molecule type" value="Genomic_DNA"/>
</dbReference>
<organism evidence="3 4">
    <name type="scientific">Bacteroides reticulotermitis JCM 10512</name>
    <dbReference type="NCBI Taxonomy" id="1445607"/>
    <lineage>
        <taxon>Bacteria</taxon>
        <taxon>Pseudomonadati</taxon>
        <taxon>Bacteroidota</taxon>
        <taxon>Bacteroidia</taxon>
        <taxon>Bacteroidales</taxon>
        <taxon>Bacteroidaceae</taxon>
        <taxon>Bacteroides</taxon>
    </lineage>
</organism>
<keyword evidence="4" id="KW-1185">Reference proteome</keyword>
<feature type="compositionally biased region" description="Pro residues" evidence="1">
    <location>
        <begin position="460"/>
        <end position="475"/>
    </location>
</feature>
<sequence>MNYNAVTNLTFLVMKQNVCHFLITLSLILGISACSDNDNSSLEETAQGITYMGITLSLPAQIRTRAVEDQDYNSVGEYSGVTEIKTLDIYLLSSDGNNLLENRRFTSGEYSFSSNADGSDAIRITTPFKTTPGNKRMIVIINSPEALLPSAPSVDYLYSLSTSLPLSQIAQVDYGKSTTTSNGVAIYADVLTLSGSSEVFSIEDGVTAQEVTSNGKNLVTLDVTRIPSRAIVTSSAPVDVTNTNGVKLGLISDVTYSVAQGANAVYLFPQTNTNGTTKTWGYDYVPGPEVLYTTTASKYYDYSDLSNLTDAVPAKPSNGSQITLPGKFLLESTHKSAADLSSTMYRKGNTAYILIRAVFTPDPAQIADGGTLTDGTFYIGGTDGKIYSSIENAQDYNIGIQNQPVATYTNGKVLYFIWLNPDNIQKPINSPVVRNNIYHVNINSFKSIGVNWNPLVPRGPSNPNPRPTGPEPENPIKPTDPLSTTDTYMSVDITVLNWHVHTYDIDL</sequence>
<gene>
    <name evidence="3" type="ORF">JCM10512_2547</name>
</gene>
<evidence type="ECO:0000313" key="4">
    <source>
        <dbReference type="Proteomes" id="UP000019131"/>
    </source>
</evidence>
<dbReference type="STRING" id="1445607.JCM10512_2547"/>
<dbReference type="AlphaFoldDB" id="W4UUB8"/>
<dbReference type="NCBIfam" id="NF038041">
    <property type="entry name" value="fim_Mfa1_fam"/>
    <property type="match status" value="1"/>
</dbReference>
<protein>
    <submittedName>
        <fullName evidence="3">Mfa1 fimbrilin</fullName>
    </submittedName>
</protein>
<dbReference type="Gene3D" id="2.60.40.2580">
    <property type="match status" value="1"/>
</dbReference>
<dbReference type="InterPro" id="IPR047786">
    <property type="entry name" value="Mfa1_fim"/>
</dbReference>
<comment type="caution">
    <text evidence="3">The sequence shown here is derived from an EMBL/GenBank/DDBJ whole genome shotgun (WGS) entry which is preliminary data.</text>
</comment>